<gene>
    <name evidence="2" type="ORF">A3C81_00225</name>
</gene>
<protein>
    <recommendedName>
        <fullName evidence="4">DUF4012 domain-containing protein</fullName>
    </recommendedName>
</protein>
<keyword evidence="1" id="KW-0812">Transmembrane</keyword>
<feature type="transmembrane region" description="Helical" evidence="1">
    <location>
        <begin position="180"/>
        <end position="198"/>
    </location>
</feature>
<evidence type="ECO:0000313" key="2">
    <source>
        <dbReference type="EMBL" id="OGN15556.1"/>
    </source>
</evidence>
<organism evidence="2 3">
    <name type="scientific">Candidatus Yanofskybacteria bacterium RIFCSPHIGHO2_02_FULL_46_19</name>
    <dbReference type="NCBI Taxonomy" id="1802684"/>
    <lineage>
        <taxon>Bacteria</taxon>
        <taxon>Candidatus Yanofskyibacteriota</taxon>
    </lineage>
</organism>
<evidence type="ECO:0008006" key="4">
    <source>
        <dbReference type="Google" id="ProtNLM"/>
    </source>
</evidence>
<name>A0A1F8FT07_9BACT</name>
<evidence type="ECO:0000256" key="1">
    <source>
        <dbReference type="SAM" id="Phobius"/>
    </source>
</evidence>
<comment type="caution">
    <text evidence="2">The sequence shown here is derived from an EMBL/GenBank/DDBJ whole genome shotgun (WGS) entry which is preliminary data.</text>
</comment>
<keyword evidence="1" id="KW-0472">Membrane</keyword>
<evidence type="ECO:0000313" key="3">
    <source>
        <dbReference type="Proteomes" id="UP000177796"/>
    </source>
</evidence>
<dbReference type="AlphaFoldDB" id="A0A1F8FT07"/>
<reference evidence="2 3" key="1">
    <citation type="journal article" date="2016" name="Nat. Commun.">
        <title>Thousands of microbial genomes shed light on interconnected biogeochemical processes in an aquifer system.</title>
        <authorList>
            <person name="Anantharaman K."/>
            <person name="Brown C.T."/>
            <person name="Hug L.A."/>
            <person name="Sharon I."/>
            <person name="Castelle C.J."/>
            <person name="Probst A.J."/>
            <person name="Thomas B.C."/>
            <person name="Singh A."/>
            <person name="Wilkins M.J."/>
            <person name="Karaoz U."/>
            <person name="Brodie E.L."/>
            <person name="Williams K.H."/>
            <person name="Hubbard S.S."/>
            <person name="Banfield J.F."/>
        </authorList>
    </citation>
    <scope>NUCLEOTIDE SEQUENCE [LARGE SCALE GENOMIC DNA]</scope>
</reference>
<sequence length="815" mass="89952">MFDVRPVRTGSFGVEKKVMDILDEEFDIPSIEARRTAAVDPKSIALREFEEALNEKLDSQAELTQVGGKVFDKYHGFKPRQRPIVGKKDNHFEGLYYHRILSAAQLDKSFIVPFLVKETAKPTETEENSEDEHIPGFNRLASVKNTLGVGSSEIESFVSDFYNKSYKSPRRSPARMFKNSISTILLVAVVVAGITYFWKSGFDVKNEVVKNGDSAVKNLENAEGNLRSFNFASASYDFAKAYQEFSRAGENLNFISADISSLLAELPGADKLKSAKNLAEAGRVVSGAGQNMSNAMEAIAKTGALLEPTGAGGVLRAGIAQTIKDALITAERQIGEALGFLVNVDDSLIPENKRPMFVSFKNKLPEIQRLTRDGIGYANFLTNLIGNQGTKRYLLLFQNYSELRPTGGFVGSYGILTFQDGVLKDFFVDDAYNLDGQIKENIIPPKPLQHITPTWAMRDANWFVDFPASAKKTAQFYKKESGSDVDGVITISPKILVEMLNVIGPVALPSYKLVLDSNNFLASLQTQIEYGENRTQPKQILVDLAPELLKRIYSTSQSNWLKIFNILATRLEQKDVLMYFKDLSLENFAIEKGFGGQVAGGDFDSVMVNIANVRGSKSDLVTSTSLKVSTIMQDGAVKHRIFLTRRHNGGSSALGFYNKQSPAYVRVLAPDGSTFSDIVGNSNATFSPLINYANAGFAQDPDLVAIEKGEYLKDKGVSITSESGKTVFGFWMIVNPGETKTVELEYSIPLEYARSDYKLLVQKQPGLTIDNFEFVLDVSKETQVVKSLPLLSQIGSLYSLDMALDKDLLISIGFK</sequence>
<dbReference type="InterPro" id="IPR025101">
    <property type="entry name" value="DUF4012"/>
</dbReference>
<keyword evidence="1" id="KW-1133">Transmembrane helix</keyword>
<proteinExistence type="predicted"/>
<dbReference type="Pfam" id="PF13196">
    <property type="entry name" value="DUF4012"/>
    <property type="match status" value="1"/>
</dbReference>
<accession>A0A1F8FT07</accession>
<dbReference type="EMBL" id="MGJY01000027">
    <property type="protein sequence ID" value="OGN15556.1"/>
    <property type="molecule type" value="Genomic_DNA"/>
</dbReference>
<dbReference type="Proteomes" id="UP000177796">
    <property type="component" value="Unassembled WGS sequence"/>
</dbReference>